<evidence type="ECO:0000259" key="1">
    <source>
        <dbReference type="SMART" id="SM00382"/>
    </source>
</evidence>
<dbReference type="Pfam" id="PF07728">
    <property type="entry name" value="AAA_5"/>
    <property type="match status" value="1"/>
</dbReference>
<gene>
    <name evidence="2" type="ORF">ACFQ5G_42625</name>
</gene>
<comment type="caution">
    <text evidence="2">The sequence shown here is derived from an EMBL/GenBank/DDBJ whole genome shotgun (WGS) entry which is preliminary data.</text>
</comment>
<dbReference type="SUPFAM" id="SSF52540">
    <property type="entry name" value="P-loop containing nucleoside triphosphate hydrolases"/>
    <property type="match status" value="1"/>
</dbReference>
<dbReference type="RefSeq" id="WP_317795833.1">
    <property type="nucleotide sequence ID" value="NZ_AP028461.1"/>
</dbReference>
<keyword evidence="3" id="KW-1185">Reference proteome</keyword>
<accession>A0ABW4APD7</accession>
<protein>
    <submittedName>
        <fullName evidence="2">AAA family ATPase</fullName>
    </submittedName>
</protein>
<sequence>MTADPTWWIYHGAGAQHDRISQLPPPPPWRRFDGEVLQPGAAPDGFAAEPRPGAEERARNYRPDRAVIDMVNAALFLRRPLLVTGKPGTGKSTLALSIAWELRLGSVLHWPITSRAQLQQSLYRYDAVGRLQEANLRRLGQDGPPVTSAAPFITLGPLGTALLARDRPRVLLIDEFDKSDIDLPNDLLNVLEEGQFAIPELTREEIDEPVSLITHDGASALVRGGHIRANAFPIIIITSNGERAFPDAFKRRCLQITISDPDEDRLSEIVRSQLGDEALERSTELFRSFVGRRDRGASVTTDQLLNAVFLATSGLTEDSETRRNLAMALLRSGEAGDL</sequence>
<dbReference type="SMART" id="SM00382">
    <property type="entry name" value="AAA"/>
    <property type="match status" value="1"/>
</dbReference>
<feature type="domain" description="AAA+ ATPase" evidence="1">
    <location>
        <begin position="77"/>
        <end position="242"/>
    </location>
</feature>
<dbReference type="CDD" id="cd00009">
    <property type="entry name" value="AAA"/>
    <property type="match status" value="1"/>
</dbReference>
<dbReference type="Proteomes" id="UP001597183">
    <property type="component" value="Unassembled WGS sequence"/>
</dbReference>
<organism evidence="2 3">
    <name type="scientific">Actinoplanes sichuanensis</name>
    <dbReference type="NCBI Taxonomy" id="512349"/>
    <lineage>
        <taxon>Bacteria</taxon>
        <taxon>Bacillati</taxon>
        <taxon>Actinomycetota</taxon>
        <taxon>Actinomycetes</taxon>
        <taxon>Micromonosporales</taxon>
        <taxon>Micromonosporaceae</taxon>
        <taxon>Actinoplanes</taxon>
    </lineage>
</organism>
<dbReference type="EMBL" id="JBHTMK010000054">
    <property type="protein sequence ID" value="MFD1372060.1"/>
    <property type="molecule type" value="Genomic_DNA"/>
</dbReference>
<evidence type="ECO:0000313" key="2">
    <source>
        <dbReference type="EMBL" id="MFD1372060.1"/>
    </source>
</evidence>
<evidence type="ECO:0000313" key="3">
    <source>
        <dbReference type="Proteomes" id="UP001597183"/>
    </source>
</evidence>
<dbReference type="InterPro" id="IPR003593">
    <property type="entry name" value="AAA+_ATPase"/>
</dbReference>
<name>A0ABW4APD7_9ACTN</name>
<dbReference type="InterPro" id="IPR011704">
    <property type="entry name" value="ATPase_dyneun-rel_AAA"/>
</dbReference>
<dbReference type="Gene3D" id="3.40.50.300">
    <property type="entry name" value="P-loop containing nucleotide triphosphate hydrolases"/>
    <property type="match status" value="1"/>
</dbReference>
<dbReference type="InterPro" id="IPR027417">
    <property type="entry name" value="P-loop_NTPase"/>
</dbReference>
<reference evidence="3" key="1">
    <citation type="journal article" date="2019" name="Int. J. Syst. Evol. Microbiol.">
        <title>The Global Catalogue of Microorganisms (GCM) 10K type strain sequencing project: providing services to taxonomists for standard genome sequencing and annotation.</title>
        <authorList>
            <consortium name="The Broad Institute Genomics Platform"/>
            <consortium name="The Broad Institute Genome Sequencing Center for Infectious Disease"/>
            <person name="Wu L."/>
            <person name="Ma J."/>
        </authorList>
    </citation>
    <scope>NUCLEOTIDE SEQUENCE [LARGE SCALE GENOMIC DNA]</scope>
    <source>
        <strain evidence="3">CCM 7526</strain>
    </source>
</reference>
<proteinExistence type="predicted"/>